<comment type="caution">
    <text evidence="1">The sequence shown here is derived from an EMBL/GenBank/DDBJ whole genome shotgun (WGS) entry which is preliminary data.</text>
</comment>
<sequence>MYQERKGLFGTTTRVDVTPIDQASPEQLGGWIRYWDENRNAAAGLLVTTTAILAGEGIGLLTGKVSPSSDAAKILIMGANAADIVLSAIAMRAYSSFQAEANIIAQAVRDRGLKIKKGRLARSVELPQSNVQ</sequence>
<evidence type="ECO:0000313" key="1">
    <source>
        <dbReference type="EMBL" id="OGD87957.1"/>
    </source>
</evidence>
<proteinExistence type="predicted"/>
<name>A0A1F5G7Y2_9BACT</name>
<accession>A0A1F5G7Y2</accession>
<organism evidence="1 2">
    <name type="scientific">Candidatus Curtissbacteria bacterium RIFCSPHIGHO2_01_FULL_41_11</name>
    <dbReference type="NCBI Taxonomy" id="1797711"/>
    <lineage>
        <taxon>Bacteria</taxon>
        <taxon>Candidatus Curtissiibacteriota</taxon>
    </lineage>
</organism>
<gene>
    <name evidence="1" type="ORF">A2870_02605</name>
</gene>
<dbReference type="STRING" id="1797711.A2870_02605"/>
<dbReference type="EMBL" id="MFAZ01000006">
    <property type="protein sequence ID" value="OGD87957.1"/>
    <property type="molecule type" value="Genomic_DNA"/>
</dbReference>
<dbReference type="AlphaFoldDB" id="A0A1F5G7Y2"/>
<protein>
    <submittedName>
        <fullName evidence="1">Uncharacterized protein</fullName>
    </submittedName>
</protein>
<dbReference type="Proteomes" id="UP000179102">
    <property type="component" value="Unassembled WGS sequence"/>
</dbReference>
<evidence type="ECO:0000313" key="2">
    <source>
        <dbReference type="Proteomes" id="UP000179102"/>
    </source>
</evidence>
<reference evidence="1 2" key="1">
    <citation type="journal article" date="2016" name="Nat. Commun.">
        <title>Thousands of microbial genomes shed light on interconnected biogeochemical processes in an aquifer system.</title>
        <authorList>
            <person name="Anantharaman K."/>
            <person name="Brown C.T."/>
            <person name="Hug L.A."/>
            <person name="Sharon I."/>
            <person name="Castelle C.J."/>
            <person name="Probst A.J."/>
            <person name="Thomas B.C."/>
            <person name="Singh A."/>
            <person name="Wilkins M.J."/>
            <person name="Karaoz U."/>
            <person name="Brodie E.L."/>
            <person name="Williams K.H."/>
            <person name="Hubbard S.S."/>
            <person name="Banfield J.F."/>
        </authorList>
    </citation>
    <scope>NUCLEOTIDE SEQUENCE [LARGE SCALE GENOMIC DNA]</scope>
</reference>